<dbReference type="PANTHER" id="PTHR19959">
    <property type="entry name" value="KINESIN LIGHT CHAIN"/>
    <property type="match status" value="1"/>
</dbReference>
<dbReference type="SUPFAM" id="SSF48452">
    <property type="entry name" value="TPR-like"/>
    <property type="match status" value="1"/>
</dbReference>
<comment type="caution">
    <text evidence="3">The sequence shown here is derived from an EMBL/GenBank/DDBJ whole genome shotgun (WGS) entry which is preliminary data.</text>
</comment>
<keyword evidence="4" id="KW-1185">Reference proteome</keyword>
<reference evidence="3 4" key="1">
    <citation type="journal article" date="2021" name="Nat. Commun.">
        <title>Genetic determinants of endophytism in the Arabidopsis root mycobiome.</title>
        <authorList>
            <person name="Mesny F."/>
            <person name="Miyauchi S."/>
            <person name="Thiergart T."/>
            <person name="Pickel B."/>
            <person name="Atanasova L."/>
            <person name="Karlsson M."/>
            <person name="Huettel B."/>
            <person name="Barry K.W."/>
            <person name="Haridas S."/>
            <person name="Chen C."/>
            <person name="Bauer D."/>
            <person name="Andreopoulos W."/>
            <person name="Pangilinan J."/>
            <person name="LaButti K."/>
            <person name="Riley R."/>
            <person name="Lipzen A."/>
            <person name="Clum A."/>
            <person name="Drula E."/>
            <person name="Henrissat B."/>
            <person name="Kohler A."/>
            <person name="Grigoriev I.V."/>
            <person name="Martin F.M."/>
            <person name="Hacquard S."/>
        </authorList>
    </citation>
    <scope>NUCLEOTIDE SEQUENCE [LARGE SCALE GENOMIC DNA]</scope>
    <source>
        <strain evidence="3 4">MPI-CAGE-CH-0241</strain>
    </source>
</reference>
<evidence type="ECO:0000313" key="4">
    <source>
        <dbReference type="Proteomes" id="UP000777438"/>
    </source>
</evidence>
<name>A0A9P8VZE2_9HYPO</name>
<accession>A0A9P8VZE2</accession>
<gene>
    <name evidence="3" type="ORF">B0T10DRAFT_518057</name>
</gene>
<dbReference type="InterPro" id="IPR011990">
    <property type="entry name" value="TPR-like_helical_dom_sf"/>
</dbReference>
<sequence length="894" mass="100249">MAEFDADCVAQEAAEIAVQEWPSRIEHLDSPARSTSRYSVISDELEDLDRARADAFDHLRMGIDDSDKIRHLNSDAAQLSQRYLRTGAIADLDESIGVLRRAVDIMPFFYPHRRDIYLNLGIQLGQRYSRIGAIVDLEEAIEITEQAVDMTATDDPNWAKRLSALANLLHKRYSRTHLLSDLELAIQVSRSTLDDCQVGHPERARILNGLAAQLADKYAKTNVISDLDEAIQACQESIDMTSSDRTERAKYLNTLGNQLNSRYSRTKLAPDLEEAILASREAIDLTPTNHPHRAMYLNSLGNQLYERFVETAAPADLEEAISCFRTALCQLSAPVVDRIFAGRKVLDSCSLRLDWQQAYKDLTVALPLVSQLTSRSLQSVDKQHSLSSVAGLATDAAAVAIYAGRGPLAALKFLERGRGVLTTSLEELRTDIVSLQQEHPALADQFTRLRNELELPVPSNHHPHLFIGTDRRYEAANELNKLIGEIREQPGFDDFLTAPSEKEIHNAALYGPIAVVNVSKYRCDAILVERCRIRLLALPRLKLQEIEHRAGGDLSNPEVLEWLWDTVASPILDALGLDRPPDSHWPHVWWIPTGPLSVFPLHAAGYHDKRTSETVLDRVMSSYSSTIKTIVHGRRRRNTPTSSSQALMIAMDDTPGKGAPLHFASKEVAALEPIFQSMSINYVQSERHKGQVLTHLRSCSVFHFAGHGYTDSDDPLKSYLCLNDWEYDPLTVADLLQLNLYQRSPFLAYLSACGTSQMRVGKYLDESIHLASSCQQAGFRHVIGTLWDVDDEFCVEMARMTYEEMRKGELTDESVCLGLHKACRELRDRSLGSSTRGTRRSNLAGEAESNFEDETSARSESRQRLNELSRKVIVVDERDGPGAFHWVPYVHFGV</sequence>
<feature type="region of interest" description="Disordered" evidence="1">
    <location>
        <begin position="832"/>
        <end position="862"/>
    </location>
</feature>
<dbReference type="EMBL" id="JAGPYM010000020">
    <property type="protein sequence ID" value="KAH6884618.1"/>
    <property type="molecule type" value="Genomic_DNA"/>
</dbReference>
<organism evidence="3 4">
    <name type="scientific">Thelonectria olida</name>
    <dbReference type="NCBI Taxonomy" id="1576542"/>
    <lineage>
        <taxon>Eukaryota</taxon>
        <taxon>Fungi</taxon>
        <taxon>Dikarya</taxon>
        <taxon>Ascomycota</taxon>
        <taxon>Pezizomycotina</taxon>
        <taxon>Sordariomycetes</taxon>
        <taxon>Hypocreomycetidae</taxon>
        <taxon>Hypocreales</taxon>
        <taxon>Nectriaceae</taxon>
        <taxon>Thelonectria</taxon>
    </lineage>
</organism>
<protein>
    <submittedName>
        <fullName evidence="3">CHAT domain-containing protein</fullName>
    </submittedName>
</protein>
<dbReference type="Pfam" id="PF12770">
    <property type="entry name" value="CHAT"/>
    <property type="match status" value="1"/>
</dbReference>
<dbReference type="Gene3D" id="1.25.40.10">
    <property type="entry name" value="Tetratricopeptide repeat domain"/>
    <property type="match status" value="2"/>
</dbReference>
<evidence type="ECO:0000259" key="2">
    <source>
        <dbReference type="Pfam" id="PF12770"/>
    </source>
</evidence>
<dbReference type="OrthoDB" id="9991317at2759"/>
<feature type="domain" description="CHAT" evidence="2">
    <location>
        <begin position="558"/>
        <end position="814"/>
    </location>
</feature>
<evidence type="ECO:0000313" key="3">
    <source>
        <dbReference type="EMBL" id="KAH6884618.1"/>
    </source>
</evidence>
<proteinExistence type="predicted"/>
<dbReference type="InterPro" id="IPR024983">
    <property type="entry name" value="CHAT_dom"/>
</dbReference>
<dbReference type="Proteomes" id="UP000777438">
    <property type="component" value="Unassembled WGS sequence"/>
</dbReference>
<dbReference type="PANTHER" id="PTHR19959:SF119">
    <property type="entry name" value="FUNGAL LIPASE-LIKE DOMAIN-CONTAINING PROTEIN"/>
    <property type="match status" value="1"/>
</dbReference>
<dbReference type="AlphaFoldDB" id="A0A9P8VZE2"/>
<evidence type="ECO:0000256" key="1">
    <source>
        <dbReference type="SAM" id="MobiDB-lite"/>
    </source>
</evidence>